<evidence type="ECO:0000256" key="2">
    <source>
        <dbReference type="ARBA" id="ARBA00022448"/>
    </source>
</evidence>
<evidence type="ECO:0000256" key="6">
    <source>
        <dbReference type="ARBA" id="ARBA00022989"/>
    </source>
</evidence>
<accession>A0A8T1ZT07</accession>
<comment type="caution">
    <text evidence="11">The sequence shown here is derived from an EMBL/GenBank/DDBJ whole genome shotgun (WGS) entry which is preliminary data.</text>
</comment>
<reference evidence="11 12" key="1">
    <citation type="submission" date="2020-12" db="EMBL/GenBank/DDBJ databases">
        <title>Concerted genomic and epigenomic changes stabilize Arabidopsis allopolyploids.</title>
        <authorList>
            <person name="Chen Z."/>
        </authorList>
    </citation>
    <scope>NUCLEOTIDE SEQUENCE [LARGE SCALE GENOMIC DNA]</scope>
    <source>
        <strain evidence="11">Allo738</strain>
        <tissue evidence="11">Leaf</tissue>
    </source>
</reference>
<keyword evidence="12" id="KW-1185">Reference proteome</keyword>
<dbReference type="InterPro" id="IPR045266">
    <property type="entry name" value="DOH_DOMON"/>
</dbReference>
<evidence type="ECO:0000256" key="8">
    <source>
        <dbReference type="SAM" id="Phobius"/>
    </source>
</evidence>
<keyword evidence="4" id="KW-0732">Signal</keyword>
<dbReference type="PANTHER" id="PTHR23130:SF115">
    <property type="entry name" value="OS01G0680900 PROTEIN"/>
    <property type="match status" value="1"/>
</dbReference>
<name>A0A8T1ZT07_9BRAS</name>
<evidence type="ECO:0000259" key="9">
    <source>
        <dbReference type="PROSITE" id="PS50836"/>
    </source>
</evidence>
<dbReference type="CDD" id="cd09631">
    <property type="entry name" value="DOMON_DOH"/>
    <property type="match status" value="1"/>
</dbReference>
<keyword evidence="6 8" id="KW-1133">Transmembrane helix</keyword>
<organism evidence="11 12">
    <name type="scientific">Arabidopsis thaliana x Arabidopsis arenosa</name>
    <dbReference type="NCBI Taxonomy" id="1240361"/>
    <lineage>
        <taxon>Eukaryota</taxon>
        <taxon>Viridiplantae</taxon>
        <taxon>Streptophyta</taxon>
        <taxon>Embryophyta</taxon>
        <taxon>Tracheophyta</taxon>
        <taxon>Spermatophyta</taxon>
        <taxon>Magnoliopsida</taxon>
        <taxon>eudicotyledons</taxon>
        <taxon>Gunneridae</taxon>
        <taxon>Pentapetalae</taxon>
        <taxon>rosids</taxon>
        <taxon>malvids</taxon>
        <taxon>Brassicales</taxon>
        <taxon>Brassicaceae</taxon>
        <taxon>Camelineae</taxon>
        <taxon>Arabidopsis</taxon>
    </lineage>
</organism>
<evidence type="ECO:0000313" key="12">
    <source>
        <dbReference type="Proteomes" id="UP000694240"/>
    </source>
</evidence>
<sequence>MIMIDRHLQPLFTTKLNHSSSSSKHHPKSLHCSLLLLVSVSIPTMRTFVGFYILCLLIGQDLPFVVADDANVINDSTQNLCFANRLSDFLPPPYSNVSDNMPCTPLWNTFVLRYSENRDNVMTIIVSSLYTTGWVGIGFSKEGRMVGSSAMVGWISKKGHAKIKQYYLQGTERDQVVPDQGELQLQKVPPVVALHGAMIYLAFQVKFSVRVPRRAVILAFSTAYPSKLGRLTKHDDKTTVIVDFSKASGATSIKTTTSTEKTKHGVMAILGWGFLLPVGAILARYLRHKDPLWYYLHIGFQFTGFIFGLAAVILGIQLYNRIQPDIPAHRGIGIFLLVLSILQVLAFFARPQKETKMRRYWNWYHHWIGRISLFFGAVNIVLGIRMADNGGDGWKIGYGFVLSVTLLAFVVLEIFRIRGSIGSPSSHTPPSFEAHPSSTSV</sequence>
<feature type="transmembrane region" description="Helical" evidence="8">
    <location>
        <begin position="396"/>
        <end position="415"/>
    </location>
</feature>
<dbReference type="AlphaFoldDB" id="A0A8T1ZT07"/>
<evidence type="ECO:0000256" key="3">
    <source>
        <dbReference type="ARBA" id="ARBA00022692"/>
    </source>
</evidence>
<keyword evidence="7 8" id="KW-0472">Membrane</keyword>
<evidence type="ECO:0000256" key="4">
    <source>
        <dbReference type="ARBA" id="ARBA00022729"/>
    </source>
</evidence>
<keyword evidence="2" id="KW-0813">Transport</keyword>
<feature type="transmembrane region" description="Helical" evidence="8">
    <location>
        <begin position="293"/>
        <end position="319"/>
    </location>
</feature>
<proteinExistence type="predicted"/>
<feature type="domain" description="Cytochrome b561" evidence="10">
    <location>
        <begin position="228"/>
        <end position="421"/>
    </location>
</feature>
<comment type="subcellular location">
    <subcellularLocation>
        <location evidence="1">Membrane</location>
    </subcellularLocation>
</comment>
<evidence type="ECO:0000313" key="11">
    <source>
        <dbReference type="EMBL" id="KAG7561703.1"/>
    </source>
</evidence>
<dbReference type="Pfam" id="PF03188">
    <property type="entry name" value="Cytochrom_B561"/>
    <property type="match status" value="1"/>
</dbReference>
<dbReference type="GO" id="GO:0016020">
    <property type="term" value="C:membrane"/>
    <property type="evidence" value="ECO:0007669"/>
    <property type="project" value="UniProtKB-SubCell"/>
</dbReference>
<dbReference type="Proteomes" id="UP000694240">
    <property type="component" value="Chromosome 10"/>
</dbReference>
<dbReference type="InterPro" id="IPR006593">
    <property type="entry name" value="Cyt_b561/ferric_Rdtase_TM"/>
</dbReference>
<evidence type="ECO:0000256" key="5">
    <source>
        <dbReference type="ARBA" id="ARBA00022982"/>
    </source>
</evidence>
<feature type="transmembrane region" description="Helical" evidence="8">
    <location>
        <begin position="265"/>
        <end position="286"/>
    </location>
</feature>
<keyword evidence="3 8" id="KW-0812">Transmembrane</keyword>
<dbReference type="PANTHER" id="PTHR23130">
    <property type="entry name" value="CYTOCHROME B561 AND DOMON DOMAIN-CONTAINING PROTEIN"/>
    <property type="match status" value="1"/>
</dbReference>
<feature type="transmembrane region" description="Helical" evidence="8">
    <location>
        <begin position="331"/>
        <end position="349"/>
    </location>
</feature>
<dbReference type="Pfam" id="PF03351">
    <property type="entry name" value="DOMON"/>
    <property type="match status" value="1"/>
</dbReference>
<keyword evidence="5" id="KW-0249">Electron transport</keyword>
<feature type="transmembrane region" description="Helical" evidence="8">
    <location>
        <begin position="361"/>
        <end position="384"/>
    </location>
</feature>
<evidence type="ECO:0000256" key="7">
    <source>
        <dbReference type="ARBA" id="ARBA00023136"/>
    </source>
</evidence>
<protein>
    <submittedName>
        <fullName evidence="11">Cytochrome b561/ferric reductase transmembrane</fullName>
    </submittedName>
</protein>
<dbReference type="SMART" id="SM00664">
    <property type="entry name" value="DoH"/>
    <property type="match status" value="1"/>
</dbReference>
<dbReference type="EMBL" id="JAEFBK010000010">
    <property type="protein sequence ID" value="KAG7561703.1"/>
    <property type="molecule type" value="Genomic_DNA"/>
</dbReference>
<dbReference type="PROSITE" id="PS50939">
    <property type="entry name" value="CYTOCHROME_B561"/>
    <property type="match status" value="1"/>
</dbReference>
<dbReference type="PROSITE" id="PS50836">
    <property type="entry name" value="DOMON"/>
    <property type="match status" value="1"/>
</dbReference>
<gene>
    <name evidence="11" type="ORF">ISN45_Aa05g030880</name>
</gene>
<evidence type="ECO:0000256" key="1">
    <source>
        <dbReference type="ARBA" id="ARBA00004370"/>
    </source>
</evidence>
<evidence type="ECO:0000259" key="10">
    <source>
        <dbReference type="PROSITE" id="PS50939"/>
    </source>
</evidence>
<dbReference type="SMART" id="SM00665">
    <property type="entry name" value="B561"/>
    <property type="match status" value="1"/>
</dbReference>
<dbReference type="InterPro" id="IPR005018">
    <property type="entry name" value="DOMON_domain"/>
</dbReference>
<feature type="domain" description="DOMON" evidence="9">
    <location>
        <begin position="108"/>
        <end position="221"/>
    </location>
</feature>
<dbReference type="CDD" id="cd08760">
    <property type="entry name" value="Cyt_b561_FRRS1_like"/>
    <property type="match status" value="1"/>
</dbReference>